<dbReference type="NCBIfam" id="NF005559">
    <property type="entry name" value="PRK07231.1"/>
    <property type="match status" value="1"/>
</dbReference>
<name>A0A381Y4V4_9ZZZZ</name>
<comment type="similarity">
    <text evidence="1">Belongs to the short-chain dehydrogenases/reductases (SDR) family.</text>
</comment>
<dbReference type="EMBL" id="UINC01017329">
    <property type="protein sequence ID" value="SVA71692.1"/>
    <property type="molecule type" value="Genomic_DNA"/>
</dbReference>
<evidence type="ECO:0000256" key="2">
    <source>
        <dbReference type="ARBA" id="ARBA00023002"/>
    </source>
</evidence>
<sequence length="249" mass="26611">MKNLDGKVAIVTGAATGIGYGISKRLANDGANLVMVDLDANMMEQSASEIAARTQEVKISIGDVSEPKTAQEAVNKAINEWGKIDILVNNAGIGGVNGNIWELDVEEMDRVYRTNLRGVFSFCHEVVPHMLENDYGRIVNIASIAGKEGNPRMVPYSSTKAAVIGLTKSIGKELAGTGVLANCVTPAVVQTRILEEFTPEQVQYMVDRIPIGRTGEISEIAALVAWLSSDECSFSTGAVFDISGGRATY</sequence>
<dbReference type="AlphaFoldDB" id="A0A381Y4V4"/>
<dbReference type="InterPro" id="IPR020904">
    <property type="entry name" value="Sc_DH/Rdtase_CS"/>
</dbReference>
<dbReference type="Gene3D" id="3.40.50.720">
    <property type="entry name" value="NAD(P)-binding Rossmann-like Domain"/>
    <property type="match status" value="1"/>
</dbReference>
<dbReference type="GO" id="GO:0006633">
    <property type="term" value="P:fatty acid biosynthetic process"/>
    <property type="evidence" value="ECO:0007669"/>
    <property type="project" value="TreeGrafter"/>
</dbReference>
<evidence type="ECO:0000313" key="3">
    <source>
        <dbReference type="EMBL" id="SVA71692.1"/>
    </source>
</evidence>
<accession>A0A381Y4V4</accession>
<dbReference type="FunFam" id="3.40.50.720:FF:000173">
    <property type="entry name" value="3-oxoacyl-[acyl-carrier protein] reductase"/>
    <property type="match status" value="1"/>
</dbReference>
<dbReference type="PANTHER" id="PTHR42760">
    <property type="entry name" value="SHORT-CHAIN DEHYDROGENASES/REDUCTASES FAMILY MEMBER"/>
    <property type="match status" value="1"/>
</dbReference>
<dbReference type="PRINTS" id="PR00081">
    <property type="entry name" value="GDHRDH"/>
</dbReference>
<dbReference type="PRINTS" id="PR00080">
    <property type="entry name" value="SDRFAMILY"/>
</dbReference>
<proteinExistence type="inferred from homology"/>
<dbReference type="PROSITE" id="PS00061">
    <property type="entry name" value="ADH_SHORT"/>
    <property type="match status" value="1"/>
</dbReference>
<dbReference type="SUPFAM" id="SSF51735">
    <property type="entry name" value="NAD(P)-binding Rossmann-fold domains"/>
    <property type="match status" value="1"/>
</dbReference>
<dbReference type="GO" id="GO:0016616">
    <property type="term" value="F:oxidoreductase activity, acting on the CH-OH group of donors, NAD or NADP as acceptor"/>
    <property type="evidence" value="ECO:0007669"/>
    <property type="project" value="TreeGrafter"/>
</dbReference>
<dbReference type="CDD" id="cd05233">
    <property type="entry name" value="SDR_c"/>
    <property type="match status" value="1"/>
</dbReference>
<dbReference type="InterPro" id="IPR002347">
    <property type="entry name" value="SDR_fam"/>
</dbReference>
<dbReference type="PANTHER" id="PTHR42760:SF133">
    <property type="entry name" value="3-OXOACYL-[ACYL-CARRIER-PROTEIN] REDUCTASE"/>
    <property type="match status" value="1"/>
</dbReference>
<gene>
    <name evidence="3" type="ORF">METZ01_LOCUS124546</name>
</gene>
<dbReference type="InterPro" id="IPR036291">
    <property type="entry name" value="NAD(P)-bd_dom_sf"/>
</dbReference>
<dbReference type="Pfam" id="PF00106">
    <property type="entry name" value="adh_short"/>
    <property type="match status" value="1"/>
</dbReference>
<evidence type="ECO:0008006" key="4">
    <source>
        <dbReference type="Google" id="ProtNLM"/>
    </source>
</evidence>
<protein>
    <recommendedName>
        <fullName evidence="4">3-oxoacyl-ACP reductase</fullName>
    </recommendedName>
</protein>
<organism evidence="3">
    <name type="scientific">marine metagenome</name>
    <dbReference type="NCBI Taxonomy" id="408172"/>
    <lineage>
        <taxon>unclassified sequences</taxon>
        <taxon>metagenomes</taxon>
        <taxon>ecological metagenomes</taxon>
    </lineage>
</organism>
<reference evidence="3" key="1">
    <citation type="submission" date="2018-05" db="EMBL/GenBank/DDBJ databases">
        <authorList>
            <person name="Lanie J.A."/>
            <person name="Ng W.-L."/>
            <person name="Kazmierczak K.M."/>
            <person name="Andrzejewski T.M."/>
            <person name="Davidsen T.M."/>
            <person name="Wayne K.J."/>
            <person name="Tettelin H."/>
            <person name="Glass J.I."/>
            <person name="Rusch D."/>
            <person name="Podicherti R."/>
            <person name="Tsui H.-C.T."/>
            <person name="Winkler M.E."/>
        </authorList>
    </citation>
    <scope>NUCLEOTIDE SEQUENCE</scope>
</reference>
<evidence type="ECO:0000256" key="1">
    <source>
        <dbReference type="ARBA" id="ARBA00006484"/>
    </source>
</evidence>
<keyword evidence="2" id="KW-0560">Oxidoreductase</keyword>
<dbReference type="GO" id="GO:0048038">
    <property type="term" value="F:quinone binding"/>
    <property type="evidence" value="ECO:0007669"/>
    <property type="project" value="TreeGrafter"/>
</dbReference>